<dbReference type="InterPro" id="IPR015947">
    <property type="entry name" value="PUA-like_sf"/>
</dbReference>
<dbReference type="AlphaFoldDB" id="A0A1R1JVJ5"/>
<proteinExistence type="predicted"/>
<dbReference type="Proteomes" id="UP000187251">
    <property type="component" value="Unassembled WGS sequence"/>
</dbReference>
<feature type="domain" description="DUF3850" evidence="1">
    <location>
        <begin position="106"/>
        <end position="188"/>
    </location>
</feature>
<dbReference type="InterPro" id="IPR039440">
    <property type="entry name" value="DUF3850"/>
</dbReference>
<organism evidence="2 3">
    <name type="scientific">Alcaligenes xylosoxydans xylosoxydans</name>
    <name type="common">Achromobacter xylosoxidans</name>
    <dbReference type="NCBI Taxonomy" id="85698"/>
    <lineage>
        <taxon>Bacteria</taxon>
        <taxon>Pseudomonadati</taxon>
        <taxon>Pseudomonadota</taxon>
        <taxon>Betaproteobacteria</taxon>
        <taxon>Burkholderiales</taxon>
        <taxon>Alcaligenaceae</taxon>
        <taxon>Achromobacter</taxon>
    </lineage>
</organism>
<dbReference type="EMBL" id="MJMN01000010">
    <property type="protein sequence ID" value="OMG89509.1"/>
    <property type="molecule type" value="Genomic_DNA"/>
</dbReference>
<accession>A0A1R1JVJ5</accession>
<evidence type="ECO:0000259" key="1">
    <source>
        <dbReference type="Pfam" id="PF12961"/>
    </source>
</evidence>
<reference evidence="2 3" key="1">
    <citation type="submission" date="2016-09" db="EMBL/GenBank/DDBJ databases">
        <title>Phylogenomics of Achromobacter.</title>
        <authorList>
            <person name="Jeukens J."/>
            <person name="Freschi L."/>
            <person name="Vincent A.T."/>
            <person name="Emond-Rheault J.-G."/>
            <person name="Kukavica-Ibrulj I."/>
            <person name="Charette S.J."/>
            <person name="Levesque R.C."/>
        </authorList>
    </citation>
    <scope>NUCLEOTIDE SEQUENCE [LARGE SCALE GENOMIC DNA]</scope>
    <source>
        <strain evidence="2 3">AUS488</strain>
    </source>
</reference>
<sequence length="419" mass="45724">MSQGGKPVVMKIAVDATAAIDLINDEAARLRAPVAPAVPKDTQEYTLRAMGRNYSGGHSWDRLDTECVTAAADEIRVLRAALASAPVAAQQPAAAPRAQDAPALQYHILKTDPAVFQAVLSGAKTFEIRLNDRGFAVGDVLGLRETKHTGAEMRAGAPLEYTGRECQRFVSHVLTGYGLAEGWCCLSFKLPHAGGESAPVAGEAQPLGYVLKGREWPNQCYYPSSHKPTDIHNWTPVFDHAAPQASAEPQQYTHSEVFGPMESAWNAALDQAAAVAKRISDKYAFGHYGNETDTADEIEREILALKQPQADKDGGQQLRWRVTDDMRYAVRFAPSSAHWSERLKEFFGPDAREGIDALERQLREAHAMLDRQPKLRADASAVRRALIAASNYIDTLGGDSKSYRAALYAPQAEQGERDA</sequence>
<evidence type="ECO:0000313" key="2">
    <source>
        <dbReference type="EMBL" id="OMG89509.1"/>
    </source>
</evidence>
<dbReference type="SUPFAM" id="SSF88697">
    <property type="entry name" value="PUA domain-like"/>
    <property type="match status" value="1"/>
</dbReference>
<name>A0A1R1JVJ5_ALCXX</name>
<evidence type="ECO:0000313" key="3">
    <source>
        <dbReference type="Proteomes" id="UP000187251"/>
    </source>
</evidence>
<gene>
    <name evidence="2" type="ORF">BIZ92_24280</name>
</gene>
<protein>
    <recommendedName>
        <fullName evidence="1">DUF3850 domain-containing protein</fullName>
    </recommendedName>
</protein>
<dbReference type="Pfam" id="PF12961">
    <property type="entry name" value="DUF3850"/>
    <property type="match status" value="1"/>
</dbReference>
<dbReference type="Gene3D" id="2.30.130.30">
    <property type="entry name" value="Hypothetical protein"/>
    <property type="match status" value="1"/>
</dbReference>
<comment type="caution">
    <text evidence="2">The sequence shown here is derived from an EMBL/GenBank/DDBJ whole genome shotgun (WGS) entry which is preliminary data.</text>
</comment>